<dbReference type="AlphaFoldDB" id="A0A365H8K5"/>
<reference evidence="1 2" key="1">
    <citation type="submission" date="2018-06" db="EMBL/GenBank/DDBJ databases">
        <title>Actinomadura craniellae sp. nov. isolated from marine sponge Craniella sp.</title>
        <authorList>
            <person name="Li L."/>
            <person name="Xu Q.H."/>
            <person name="Lin H.W."/>
            <person name="Lu Y.H."/>
        </authorList>
    </citation>
    <scope>NUCLEOTIDE SEQUENCE [LARGE SCALE GENOMIC DNA]</scope>
    <source>
        <strain evidence="1 2">LHW63021</strain>
    </source>
</reference>
<accession>A0A365H8K5</accession>
<dbReference type="SUPFAM" id="SSF110849">
    <property type="entry name" value="ParB/Sulfiredoxin"/>
    <property type="match status" value="1"/>
</dbReference>
<proteinExistence type="predicted"/>
<name>A0A365H8K5_9ACTN</name>
<evidence type="ECO:0000313" key="1">
    <source>
        <dbReference type="EMBL" id="RAY15417.1"/>
    </source>
</evidence>
<evidence type="ECO:0008006" key="3">
    <source>
        <dbReference type="Google" id="ProtNLM"/>
    </source>
</evidence>
<evidence type="ECO:0000313" key="2">
    <source>
        <dbReference type="Proteomes" id="UP000251891"/>
    </source>
</evidence>
<dbReference type="InterPro" id="IPR036086">
    <property type="entry name" value="ParB/Sulfiredoxin_sf"/>
</dbReference>
<protein>
    <recommendedName>
        <fullName evidence="3">ParB/Sulfiredoxin domain-containing protein</fullName>
    </recommendedName>
</protein>
<sequence length="108" mass="11789">MFTLLGWSWDVDTAARLAKRHPVQQADIGPWTALLGWIRTDPDHAATADLTRPLLAVPLPNTSAPGNHLVIDGWHRIRRAVTEGVAQLPAVFLDEGDERACRIHGGGL</sequence>
<dbReference type="Proteomes" id="UP000251891">
    <property type="component" value="Unassembled WGS sequence"/>
</dbReference>
<comment type="caution">
    <text evidence="1">The sequence shown here is derived from an EMBL/GenBank/DDBJ whole genome shotgun (WGS) entry which is preliminary data.</text>
</comment>
<organism evidence="1 2">
    <name type="scientific">Actinomadura craniellae</name>
    <dbReference type="NCBI Taxonomy" id="2231787"/>
    <lineage>
        <taxon>Bacteria</taxon>
        <taxon>Bacillati</taxon>
        <taxon>Actinomycetota</taxon>
        <taxon>Actinomycetes</taxon>
        <taxon>Streptosporangiales</taxon>
        <taxon>Thermomonosporaceae</taxon>
        <taxon>Actinomadura</taxon>
    </lineage>
</organism>
<dbReference type="EMBL" id="QLYX01000004">
    <property type="protein sequence ID" value="RAY15417.1"/>
    <property type="molecule type" value="Genomic_DNA"/>
</dbReference>
<gene>
    <name evidence="1" type="ORF">DPM19_12040</name>
</gene>
<keyword evidence="2" id="KW-1185">Reference proteome</keyword>